<keyword evidence="1" id="KW-0175">Coiled coil</keyword>
<feature type="compositionally biased region" description="Pro residues" evidence="2">
    <location>
        <begin position="314"/>
        <end position="329"/>
    </location>
</feature>
<dbReference type="InterPro" id="IPR007483">
    <property type="entry name" value="Hamartin"/>
</dbReference>
<evidence type="ECO:0000256" key="1">
    <source>
        <dbReference type="SAM" id="Coils"/>
    </source>
</evidence>
<dbReference type="GO" id="GO:0032007">
    <property type="term" value="P:negative regulation of TOR signaling"/>
    <property type="evidence" value="ECO:0007669"/>
    <property type="project" value="TreeGrafter"/>
</dbReference>
<dbReference type="EMBL" id="JAPTMU010000192">
    <property type="protein sequence ID" value="KAJ4920491.1"/>
    <property type="molecule type" value="Genomic_DNA"/>
</dbReference>
<sequence>AQLQYERFKRQQHAVRNRRLLRRVLSSTAMEEDAVSMKGQLCQLLLQQQEVQRDTQRLKSELQEGQNRLREQEAELQRANNKASHAEHQLTQLSLKEASMLQCTVGKEHQRLKDGDIMQRQKLEAANHRAAELEVQLGRKEQLILDQKKLLEDSKARSRAELSACESSCLVLRRVVQTLQTETIHLYSQLHLDSHTHSRPQDVRPNGGSVALPAPHKPRPFSSSVGIINSGTLSSSPLSLAPCSSPLSLSPIDSPLAVGSFLEQRARQLFRPTNHSAEEEEEGEEDEVQSEGSILGQEAEETSPLTGSPQTPRAAPPRVAPPPVAPPPDLTLTVRQRRHELSIMDYDETQPDF</sequence>
<dbReference type="Proteomes" id="UP001219934">
    <property type="component" value="Unassembled WGS sequence"/>
</dbReference>
<dbReference type="PANTHER" id="PTHR15154">
    <property type="entry name" value="HAMARTIN"/>
    <property type="match status" value="1"/>
</dbReference>
<evidence type="ECO:0000256" key="2">
    <source>
        <dbReference type="SAM" id="MobiDB-lite"/>
    </source>
</evidence>
<feature type="region of interest" description="Disordered" evidence="2">
    <location>
        <begin position="272"/>
        <end position="353"/>
    </location>
</feature>
<comment type="caution">
    <text evidence="3">The sequence shown here is derived from an EMBL/GenBank/DDBJ whole genome shotgun (WGS) entry which is preliminary data.</text>
</comment>
<dbReference type="GO" id="GO:0008285">
    <property type="term" value="P:negative regulation of cell population proliferation"/>
    <property type="evidence" value="ECO:0007669"/>
    <property type="project" value="TreeGrafter"/>
</dbReference>
<feature type="region of interest" description="Disordered" evidence="2">
    <location>
        <begin position="195"/>
        <end position="218"/>
    </location>
</feature>
<proteinExistence type="predicted"/>
<organism evidence="3 4">
    <name type="scientific">Pogonophryne albipinna</name>
    <dbReference type="NCBI Taxonomy" id="1090488"/>
    <lineage>
        <taxon>Eukaryota</taxon>
        <taxon>Metazoa</taxon>
        <taxon>Chordata</taxon>
        <taxon>Craniata</taxon>
        <taxon>Vertebrata</taxon>
        <taxon>Euteleostomi</taxon>
        <taxon>Actinopterygii</taxon>
        <taxon>Neopterygii</taxon>
        <taxon>Teleostei</taxon>
        <taxon>Neoteleostei</taxon>
        <taxon>Acanthomorphata</taxon>
        <taxon>Eupercaria</taxon>
        <taxon>Perciformes</taxon>
        <taxon>Notothenioidei</taxon>
        <taxon>Pogonophryne</taxon>
    </lineage>
</organism>
<feature type="non-terminal residue" evidence="3">
    <location>
        <position position="1"/>
    </location>
</feature>
<protein>
    <recommendedName>
        <fullName evidence="5">Tuberous sclerosis 1b</fullName>
    </recommendedName>
</protein>
<accession>A0AAD6A8V7</accession>
<evidence type="ECO:0000313" key="3">
    <source>
        <dbReference type="EMBL" id="KAJ4920491.1"/>
    </source>
</evidence>
<gene>
    <name evidence="3" type="ORF">JOQ06_017754</name>
</gene>
<dbReference type="AlphaFoldDB" id="A0AAD6A8V7"/>
<feature type="coiled-coil region" evidence="1">
    <location>
        <begin position="48"/>
        <end position="96"/>
    </location>
</feature>
<reference evidence="3" key="1">
    <citation type="submission" date="2022-11" db="EMBL/GenBank/DDBJ databases">
        <title>Chromosome-level genome of Pogonophryne albipinna.</title>
        <authorList>
            <person name="Jo E."/>
        </authorList>
    </citation>
    <scope>NUCLEOTIDE SEQUENCE</scope>
    <source>
        <strain evidence="3">SGF0006</strain>
        <tissue evidence="3">Muscle</tissue>
    </source>
</reference>
<dbReference type="PANTHER" id="PTHR15154:SF2">
    <property type="entry name" value="HAMARTIN"/>
    <property type="match status" value="1"/>
</dbReference>
<name>A0AAD6A8V7_9TELE</name>
<keyword evidence="4" id="KW-1185">Reference proteome</keyword>
<evidence type="ECO:0008006" key="5">
    <source>
        <dbReference type="Google" id="ProtNLM"/>
    </source>
</evidence>
<feature type="compositionally biased region" description="Acidic residues" evidence="2">
    <location>
        <begin position="278"/>
        <end position="289"/>
    </location>
</feature>
<dbReference type="GO" id="GO:0033596">
    <property type="term" value="C:TSC1-TSC2 complex"/>
    <property type="evidence" value="ECO:0007669"/>
    <property type="project" value="TreeGrafter"/>
</dbReference>
<dbReference type="GO" id="GO:0051726">
    <property type="term" value="P:regulation of cell cycle"/>
    <property type="evidence" value="ECO:0007669"/>
    <property type="project" value="TreeGrafter"/>
</dbReference>
<evidence type="ECO:0000313" key="4">
    <source>
        <dbReference type="Proteomes" id="UP001219934"/>
    </source>
</evidence>